<accession>A0ABS2THS9</accession>
<dbReference type="InterPro" id="IPR040596">
    <property type="entry name" value="RNase_II_C_S1"/>
</dbReference>
<dbReference type="PANTHER" id="PTHR23355">
    <property type="entry name" value="RIBONUCLEASE"/>
    <property type="match status" value="1"/>
</dbReference>
<evidence type="ECO:0000313" key="3">
    <source>
        <dbReference type="Proteomes" id="UP000705983"/>
    </source>
</evidence>
<dbReference type="Pfam" id="PF18614">
    <property type="entry name" value="RNase_II_C_S1"/>
    <property type="match status" value="1"/>
</dbReference>
<dbReference type="SUPFAM" id="SSF50249">
    <property type="entry name" value="Nucleic acid-binding proteins"/>
    <property type="match status" value="1"/>
</dbReference>
<dbReference type="PANTHER" id="PTHR23355:SF9">
    <property type="entry name" value="DIS3-LIKE EXONUCLEASE 2"/>
    <property type="match status" value="1"/>
</dbReference>
<sequence length="464" mass="50613">MTALREKLSISTDYPDVTVEDVDASLLPDRRDIPFVTIDPPGASDLDQAMYLSREGDGYLVQYAISAVGLFVRPGSDLDREVHARGVTLYGPDGSIPLHPRELSAGSASLLEGEDRPAYLWYLHLDPDGGLRHSWVEFAQVRSRAQLTYEQVQDAHDGGGTLPEQVPADLVELLATIGRLRIEREIARGGVSLDLPEQLIEKTDVGYHLAFRAVTDVEEWNAQISLLTGMAAARLMKNANVGILRTLPPARDKDLDRLRQVAAALDIPWQADVDYPSFVRSLDSSRAAHAAFLNEAASLFRGASYLPLGAGESADDVVSAHAAIASVYAHVTAPLRRLVDRYALEVCRCLCAQEPIPAWVTEALPDLPKTMTKANQRASAYERGAINALEGLILAGREGEIFRGVVIDVSDGERPRGSVMVRDPAVEATIHGEDLPVGHDIRVRLVKVSPDGPEFEYVKGKHAR</sequence>
<dbReference type="EMBL" id="JAFFJS010000006">
    <property type="protein sequence ID" value="MBM9433908.1"/>
    <property type="molecule type" value="Genomic_DNA"/>
</dbReference>
<evidence type="ECO:0000259" key="1">
    <source>
        <dbReference type="SMART" id="SM00955"/>
    </source>
</evidence>
<dbReference type="InterPro" id="IPR001900">
    <property type="entry name" value="RNase_II/R"/>
</dbReference>
<feature type="domain" description="RNB" evidence="1">
    <location>
        <begin position="27"/>
        <end position="353"/>
    </location>
</feature>
<dbReference type="Pfam" id="PF00773">
    <property type="entry name" value="RNB"/>
    <property type="match status" value="1"/>
</dbReference>
<proteinExistence type="predicted"/>
<comment type="caution">
    <text evidence="2">The sequence shown here is derived from an EMBL/GenBank/DDBJ whole genome shotgun (WGS) entry which is preliminary data.</text>
</comment>
<name>A0ABS2THS9_9ACTO</name>
<keyword evidence="3" id="KW-1185">Reference proteome</keyword>
<dbReference type="InterPro" id="IPR012340">
    <property type="entry name" value="NA-bd_OB-fold"/>
</dbReference>
<dbReference type="SMART" id="SM00955">
    <property type="entry name" value="RNB"/>
    <property type="match status" value="1"/>
</dbReference>
<organism evidence="2 3">
    <name type="scientific">Flaviflexus equikiangi</name>
    <dbReference type="NCBI Taxonomy" id="2758573"/>
    <lineage>
        <taxon>Bacteria</taxon>
        <taxon>Bacillati</taxon>
        <taxon>Actinomycetota</taxon>
        <taxon>Actinomycetes</taxon>
        <taxon>Actinomycetales</taxon>
        <taxon>Actinomycetaceae</taxon>
        <taxon>Flaviflexus</taxon>
    </lineage>
</organism>
<gene>
    <name evidence="2" type="ORF">JVW63_09410</name>
</gene>
<dbReference type="Proteomes" id="UP000705983">
    <property type="component" value="Unassembled WGS sequence"/>
</dbReference>
<dbReference type="InterPro" id="IPR050180">
    <property type="entry name" value="RNR_Ribonuclease"/>
</dbReference>
<reference evidence="3" key="1">
    <citation type="submission" date="2021-02" db="EMBL/GenBank/DDBJ databases">
        <title>Leucobacter sp. CX169.</title>
        <authorList>
            <person name="Cheng Y."/>
        </authorList>
    </citation>
    <scope>NUCLEOTIDE SEQUENCE [LARGE SCALE GENOMIC DNA]</scope>
    <source>
        <strain evidence="3">JY899</strain>
    </source>
</reference>
<protein>
    <submittedName>
        <fullName evidence="2">RNB domain-containing ribonuclease</fullName>
    </submittedName>
</protein>
<evidence type="ECO:0000313" key="2">
    <source>
        <dbReference type="EMBL" id="MBM9433908.1"/>
    </source>
</evidence>